<reference evidence="1 2" key="1">
    <citation type="submission" date="2019-04" db="EMBL/GenBank/DDBJ databases">
        <authorList>
            <person name="Feng G."/>
            <person name="Zhang J."/>
            <person name="Zhu H."/>
        </authorList>
    </citation>
    <scope>NUCLEOTIDE SEQUENCE [LARGE SCALE GENOMIC DNA]</scope>
    <source>
        <strain evidence="1 2">JCM 17223</strain>
    </source>
</reference>
<gene>
    <name evidence="1" type="ORF">E5J99_01485</name>
</gene>
<organism evidence="1 2">
    <name type="scientific">Hymenobacter elongatus</name>
    <dbReference type="NCBI Taxonomy" id="877208"/>
    <lineage>
        <taxon>Bacteria</taxon>
        <taxon>Pseudomonadati</taxon>
        <taxon>Bacteroidota</taxon>
        <taxon>Cytophagia</taxon>
        <taxon>Cytophagales</taxon>
        <taxon>Hymenobacteraceae</taxon>
        <taxon>Hymenobacter</taxon>
    </lineage>
</organism>
<dbReference type="Proteomes" id="UP000297739">
    <property type="component" value="Unassembled WGS sequence"/>
</dbReference>
<name>A0A4Z0PS08_9BACT</name>
<protein>
    <recommendedName>
        <fullName evidence="3">ArsR family transcriptional regulator</fullName>
    </recommendedName>
</protein>
<dbReference type="RefSeq" id="WP_135495949.1">
    <property type="nucleotide sequence ID" value="NZ_SRLD01000002.1"/>
</dbReference>
<evidence type="ECO:0008006" key="3">
    <source>
        <dbReference type="Google" id="ProtNLM"/>
    </source>
</evidence>
<sequence>MALPTETKPVTDGPAFLEQFAQRVATRDISPTPPPHGYDQESLEGCIAAALLSRFQYLDPRRTRTFARVCYALMGHPRLHSNVLAAAAYTTRLTLYRALPELIATGLLAGERAGGRHYYFLTRAGEDWLLEVTR</sequence>
<comment type="caution">
    <text evidence="1">The sequence shown here is derived from an EMBL/GenBank/DDBJ whole genome shotgun (WGS) entry which is preliminary data.</text>
</comment>
<dbReference type="InterPro" id="IPR036390">
    <property type="entry name" value="WH_DNA-bd_sf"/>
</dbReference>
<accession>A0A4Z0PS08</accession>
<dbReference type="SUPFAM" id="SSF46785">
    <property type="entry name" value="Winged helix' DNA-binding domain"/>
    <property type="match status" value="1"/>
</dbReference>
<dbReference type="AlphaFoldDB" id="A0A4Z0PS08"/>
<dbReference type="OrthoDB" id="883852at2"/>
<evidence type="ECO:0000313" key="2">
    <source>
        <dbReference type="Proteomes" id="UP000297739"/>
    </source>
</evidence>
<proteinExistence type="predicted"/>
<keyword evidence="2" id="KW-1185">Reference proteome</keyword>
<dbReference type="EMBL" id="SRLD01000002">
    <property type="protein sequence ID" value="TGE19801.1"/>
    <property type="molecule type" value="Genomic_DNA"/>
</dbReference>
<evidence type="ECO:0000313" key="1">
    <source>
        <dbReference type="EMBL" id="TGE19801.1"/>
    </source>
</evidence>